<feature type="transmembrane region" description="Helical" evidence="1">
    <location>
        <begin position="57"/>
        <end position="77"/>
    </location>
</feature>
<evidence type="ECO:0000313" key="2">
    <source>
        <dbReference type="EMBL" id="CAL1530311.1"/>
    </source>
</evidence>
<keyword evidence="3" id="KW-1185">Reference proteome</keyword>
<proteinExistence type="predicted"/>
<keyword evidence="1" id="KW-0812">Transmembrane</keyword>
<organism evidence="2 3">
    <name type="scientific">Lymnaea stagnalis</name>
    <name type="common">Great pond snail</name>
    <name type="synonym">Helix stagnalis</name>
    <dbReference type="NCBI Taxonomy" id="6523"/>
    <lineage>
        <taxon>Eukaryota</taxon>
        <taxon>Metazoa</taxon>
        <taxon>Spiralia</taxon>
        <taxon>Lophotrochozoa</taxon>
        <taxon>Mollusca</taxon>
        <taxon>Gastropoda</taxon>
        <taxon>Heterobranchia</taxon>
        <taxon>Euthyneura</taxon>
        <taxon>Panpulmonata</taxon>
        <taxon>Hygrophila</taxon>
        <taxon>Lymnaeoidea</taxon>
        <taxon>Lymnaeidae</taxon>
        <taxon>Lymnaea</taxon>
    </lineage>
</organism>
<name>A0AAV2HCU0_LYMST</name>
<dbReference type="EMBL" id="CAXITT010000066">
    <property type="protein sequence ID" value="CAL1530311.1"/>
    <property type="molecule type" value="Genomic_DNA"/>
</dbReference>
<feature type="transmembrane region" description="Helical" evidence="1">
    <location>
        <begin position="114"/>
        <end position="137"/>
    </location>
</feature>
<dbReference type="SUPFAM" id="SSF81321">
    <property type="entry name" value="Family A G protein-coupled receptor-like"/>
    <property type="match status" value="1"/>
</dbReference>
<feature type="transmembrane region" description="Helical" evidence="1">
    <location>
        <begin position="12"/>
        <end position="36"/>
    </location>
</feature>
<dbReference type="Gene3D" id="1.20.1070.10">
    <property type="entry name" value="Rhodopsin 7-helix transmembrane proteins"/>
    <property type="match status" value="1"/>
</dbReference>
<keyword evidence="1" id="KW-0472">Membrane</keyword>
<dbReference type="Proteomes" id="UP001497497">
    <property type="component" value="Unassembled WGS sequence"/>
</dbReference>
<reference evidence="2 3" key="1">
    <citation type="submission" date="2024-04" db="EMBL/GenBank/DDBJ databases">
        <authorList>
            <consortium name="Genoscope - CEA"/>
            <person name="William W."/>
        </authorList>
    </citation>
    <scope>NUCLEOTIDE SEQUENCE [LARGE SCALE GENOMIC DNA]</scope>
</reference>
<dbReference type="InterPro" id="IPR052954">
    <property type="entry name" value="GPCR-Ligand_Int"/>
</dbReference>
<evidence type="ECO:0000313" key="3">
    <source>
        <dbReference type="Proteomes" id="UP001497497"/>
    </source>
</evidence>
<comment type="caution">
    <text evidence="2">The sequence shown here is derived from an EMBL/GenBank/DDBJ whole genome shotgun (WGS) entry which is preliminary data.</text>
</comment>
<dbReference type="PANTHER" id="PTHR46641">
    <property type="entry name" value="FMRFAMIDE RECEPTOR-RELATED"/>
    <property type="match status" value="1"/>
</dbReference>
<protein>
    <recommendedName>
        <fullName evidence="4">G-protein coupled receptors family 1 profile domain-containing protein</fullName>
    </recommendedName>
</protein>
<evidence type="ECO:0008006" key="4">
    <source>
        <dbReference type="Google" id="ProtNLM"/>
    </source>
</evidence>
<dbReference type="PANTHER" id="PTHR46641:SF18">
    <property type="entry name" value="G-PROTEIN COUPLED RECEPTORS FAMILY 1 PROFILE DOMAIN-CONTAINING PROTEIN"/>
    <property type="match status" value="1"/>
</dbReference>
<dbReference type="AlphaFoldDB" id="A0AAV2HCU0"/>
<evidence type="ECO:0000256" key="1">
    <source>
        <dbReference type="SAM" id="Phobius"/>
    </source>
</evidence>
<keyword evidence="1" id="KW-1133">Transmembrane helix</keyword>
<gene>
    <name evidence="2" type="ORF">GSLYS_00004444001</name>
</gene>
<accession>A0AAV2HCU0</accession>
<sequence length="256" mass="28890">MEYDSFIDFISLVYISIWYDHMFCDISVAVTTYMAVQRCCCVAMPLHFRSVFTNKRTAQALTCISGAVVVTYLPVFATQGLQVVNSNATSRKLVLWLSPRRPTVQGVNDVINKIILRSAAQIIVAVCLVVLAVHLMAASKFRRNLRSSRQDGAKQRESPASISRPDLQVIKSVTLVSVMFVLSNCPRLMFTYARRIEPEFNVLRAYENLYYVLSQVCNLAECMNASLTICVYVTHNSRFAAVLRKYLCCHSDSVDE</sequence>